<proteinExistence type="predicted"/>
<feature type="domain" description="Phospholipid/glycerol acyltransferase" evidence="1">
    <location>
        <begin position="104"/>
        <end position="228"/>
    </location>
</feature>
<dbReference type="InterPro" id="IPR045746">
    <property type="entry name" value="ACT14924-like_Acyltransf_dom"/>
</dbReference>
<dbReference type="CDD" id="cd07986">
    <property type="entry name" value="LPLAT_ACT14924-like"/>
    <property type="match status" value="1"/>
</dbReference>
<evidence type="ECO:0000313" key="2">
    <source>
        <dbReference type="EMBL" id="UZP75396.1"/>
    </source>
</evidence>
<dbReference type="SUPFAM" id="SSF69593">
    <property type="entry name" value="Glycerol-3-phosphate (1)-acyltransferase"/>
    <property type="match status" value="1"/>
</dbReference>
<dbReference type="RefSeq" id="WP_279241883.1">
    <property type="nucleotide sequence ID" value="NZ_CP036501.1"/>
</dbReference>
<reference evidence="2 3" key="1">
    <citation type="submission" date="2019-02" db="EMBL/GenBank/DDBJ databases">
        <title>Halieaceae_genomes.</title>
        <authorList>
            <person name="Li S.-H."/>
        </authorList>
    </citation>
    <scope>NUCLEOTIDE SEQUENCE [LARGE SCALE GENOMIC DNA]</scope>
    <source>
        <strain evidence="2 3">JH123</strain>
    </source>
</reference>
<evidence type="ECO:0000259" key="1">
    <source>
        <dbReference type="SMART" id="SM00563"/>
    </source>
</evidence>
<dbReference type="Proteomes" id="UP001317963">
    <property type="component" value="Chromosome"/>
</dbReference>
<keyword evidence="3" id="KW-1185">Reference proteome</keyword>
<dbReference type="EMBL" id="CP036501">
    <property type="protein sequence ID" value="UZP75396.1"/>
    <property type="molecule type" value="Genomic_DNA"/>
</dbReference>
<dbReference type="SMART" id="SM00563">
    <property type="entry name" value="PlsC"/>
    <property type="match status" value="1"/>
</dbReference>
<name>A0ABY6Q8Z5_9GAMM</name>
<dbReference type="Pfam" id="PF19576">
    <property type="entry name" value="Acyltransf_2"/>
    <property type="match status" value="1"/>
</dbReference>
<protein>
    <submittedName>
        <fullName evidence="2">Hemolysin</fullName>
    </submittedName>
</protein>
<sequence>MAITNTTAINDPRFLPEVDPMFEYYIVEKPRLTYESPEDGPLTRALVRVLEGFLGRHEMEAHYQRLKAMDIDSKTFFREAFKLTNITLDGDTSALGNIPKDRPVLFIANHPFGVIDGLIMCNMALDLADDFQVVINSLLCQDRDLVPHFLPIDFTETKDATKRNVRSKQLAGKALSNGTPLILFPSGHVSTADAPGFGDVIDAPWTTFIAKLVMQYQPTVVPVFFHGQNTRLFHVASNIAEPFRMAMHMREALKRFGTTVSLDVGVHHSPEDYAHIRSRQEMTQHFYDIVQGTRRPR</sequence>
<accession>A0ABY6Q8Z5</accession>
<dbReference type="InterPro" id="IPR002123">
    <property type="entry name" value="Plipid/glycerol_acylTrfase"/>
</dbReference>
<evidence type="ECO:0000313" key="3">
    <source>
        <dbReference type="Proteomes" id="UP001317963"/>
    </source>
</evidence>
<organism evidence="2 3">
    <name type="scientific">Candidatus Paraluminiphilus aquimaris</name>
    <dbReference type="NCBI Taxonomy" id="2518994"/>
    <lineage>
        <taxon>Bacteria</taxon>
        <taxon>Pseudomonadati</taxon>
        <taxon>Pseudomonadota</taxon>
        <taxon>Gammaproteobacteria</taxon>
        <taxon>Cellvibrionales</taxon>
        <taxon>Halieaceae</taxon>
        <taxon>Candidatus Paraluminiphilus</taxon>
    </lineage>
</organism>
<gene>
    <name evidence="2" type="ORF">E0F26_11900</name>
</gene>